<proteinExistence type="predicted"/>
<dbReference type="Proteomes" id="UP000076532">
    <property type="component" value="Unassembled WGS sequence"/>
</dbReference>
<keyword evidence="1" id="KW-1133">Transmembrane helix</keyword>
<name>A0A165XFX0_9AGAM</name>
<dbReference type="AlphaFoldDB" id="A0A165XFX0"/>
<evidence type="ECO:0000313" key="3">
    <source>
        <dbReference type="Proteomes" id="UP000076532"/>
    </source>
</evidence>
<keyword evidence="1" id="KW-0472">Membrane</keyword>
<dbReference type="EMBL" id="KV417720">
    <property type="protein sequence ID" value="KZP08506.1"/>
    <property type="molecule type" value="Genomic_DNA"/>
</dbReference>
<gene>
    <name evidence="2" type="ORF">FIBSPDRAFT_964748</name>
</gene>
<evidence type="ECO:0000313" key="2">
    <source>
        <dbReference type="EMBL" id="KZP08506.1"/>
    </source>
</evidence>
<sequence length="239" mass="27191">MKHGAYAIDKGDQRGAVELRREKLDWGMGKNELRQLLSTHAVVFNILPLGLFIIAPAKPYHYLDLPVSNIPAHMEILRRSMSRSDDRGYLMDVELVIGENVYDQSAAGNLGHHNPKYQRRGSPVTRTFPHLTIPFWRAPIIPDKANQHSGPPTASALSRDATSSTPTALHAPYLRLHHAQRRALSEYDGLHGVRMRLCHHRLIAVPYRPHSHQDHEATMALFRFPESLQLLFIVERRCT</sequence>
<organism evidence="2 3">
    <name type="scientific">Athelia psychrophila</name>
    <dbReference type="NCBI Taxonomy" id="1759441"/>
    <lineage>
        <taxon>Eukaryota</taxon>
        <taxon>Fungi</taxon>
        <taxon>Dikarya</taxon>
        <taxon>Basidiomycota</taxon>
        <taxon>Agaricomycotina</taxon>
        <taxon>Agaricomycetes</taxon>
        <taxon>Agaricomycetidae</taxon>
        <taxon>Atheliales</taxon>
        <taxon>Atheliaceae</taxon>
        <taxon>Athelia</taxon>
    </lineage>
</organism>
<keyword evidence="1" id="KW-0812">Transmembrane</keyword>
<protein>
    <submittedName>
        <fullName evidence="2">Uncharacterized protein</fullName>
    </submittedName>
</protein>
<accession>A0A165XFX0</accession>
<evidence type="ECO:0000256" key="1">
    <source>
        <dbReference type="SAM" id="Phobius"/>
    </source>
</evidence>
<feature type="transmembrane region" description="Helical" evidence="1">
    <location>
        <begin position="36"/>
        <end position="55"/>
    </location>
</feature>
<reference evidence="2 3" key="1">
    <citation type="journal article" date="2016" name="Mol. Biol. Evol.">
        <title>Comparative Genomics of Early-Diverging Mushroom-Forming Fungi Provides Insights into the Origins of Lignocellulose Decay Capabilities.</title>
        <authorList>
            <person name="Nagy L.G."/>
            <person name="Riley R."/>
            <person name="Tritt A."/>
            <person name="Adam C."/>
            <person name="Daum C."/>
            <person name="Floudas D."/>
            <person name="Sun H."/>
            <person name="Yadav J.S."/>
            <person name="Pangilinan J."/>
            <person name="Larsson K.H."/>
            <person name="Matsuura K."/>
            <person name="Barry K."/>
            <person name="Labutti K."/>
            <person name="Kuo R."/>
            <person name="Ohm R.A."/>
            <person name="Bhattacharya S.S."/>
            <person name="Shirouzu T."/>
            <person name="Yoshinaga Y."/>
            <person name="Martin F.M."/>
            <person name="Grigoriev I.V."/>
            <person name="Hibbett D.S."/>
        </authorList>
    </citation>
    <scope>NUCLEOTIDE SEQUENCE [LARGE SCALE GENOMIC DNA]</scope>
    <source>
        <strain evidence="2 3">CBS 109695</strain>
    </source>
</reference>
<keyword evidence="3" id="KW-1185">Reference proteome</keyword>